<dbReference type="PANTHER" id="PTHR33376">
    <property type="match status" value="1"/>
</dbReference>
<organism evidence="2 3">
    <name type="scientific">Falsiroseomonas bella</name>
    <dbReference type="NCBI Taxonomy" id="2184016"/>
    <lineage>
        <taxon>Bacteria</taxon>
        <taxon>Pseudomonadati</taxon>
        <taxon>Pseudomonadota</taxon>
        <taxon>Alphaproteobacteria</taxon>
        <taxon>Acetobacterales</taxon>
        <taxon>Roseomonadaceae</taxon>
        <taxon>Falsiroseomonas</taxon>
    </lineage>
</organism>
<dbReference type="PANTHER" id="PTHR33376:SF2">
    <property type="entry name" value="DICARBOXYLATE-BINDING PERIPLASMIC PROTEIN"/>
    <property type="match status" value="1"/>
</dbReference>
<dbReference type="InterPro" id="IPR018389">
    <property type="entry name" value="DctP_fam"/>
</dbReference>
<dbReference type="GO" id="GO:0030288">
    <property type="term" value="C:outer membrane-bounded periplasmic space"/>
    <property type="evidence" value="ECO:0007669"/>
    <property type="project" value="InterPro"/>
</dbReference>
<dbReference type="Proteomes" id="UP000245765">
    <property type="component" value="Unassembled WGS sequence"/>
</dbReference>
<name>A0A317FCG5_9PROT</name>
<gene>
    <name evidence="2" type="ORF">DFH01_23220</name>
</gene>
<evidence type="ECO:0000313" key="3">
    <source>
        <dbReference type="Proteomes" id="UP000245765"/>
    </source>
</evidence>
<dbReference type="InterPro" id="IPR038404">
    <property type="entry name" value="TRAP_DctP_sf"/>
</dbReference>
<evidence type="ECO:0000256" key="1">
    <source>
        <dbReference type="ARBA" id="ARBA00022729"/>
    </source>
</evidence>
<proteinExistence type="predicted"/>
<comment type="caution">
    <text evidence="2">The sequence shown here is derived from an EMBL/GenBank/DDBJ whole genome shotgun (WGS) entry which is preliminary data.</text>
</comment>
<dbReference type="GO" id="GO:0055085">
    <property type="term" value="P:transmembrane transport"/>
    <property type="evidence" value="ECO:0007669"/>
    <property type="project" value="InterPro"/>
</dbReference>
<dbReference type="NCBIfam" id="TIGR00787">
    <property type="entry name" value="dctP"/>
    <property type="match status" value="1"/>
</dbReference>
<protein>
    <recommendedName>
        <fullName evidence="4">TRAP transporter substrate-binding protein</fullName>
    </recommendedName>
</protein>
<dbReference type="GO" id="GO:0030246">
    <property type="term" value="F:carbohydrate binding"/>
    <property type="evidence" value="ECO:0007669"/>
    <property type="project" value="TreeGrafter"/>
</dbReference>
<keyword evidence="1" id="KW-0732">Signal</keyword>
<dbReference type="AlphaFoldDB" id="A0A317FCG5"/>
<evidence type="ECO:0000313" key="2">
    <source>
        <dbReference type="EMBL" id="PWS35218.1"/>
    </source>
</evidence>
<accession>A0A317FCG5</accession>
<dbReference type="EMBL" id="QGNA01000005">
    <property type="protein sequence ID" value="PWS35218.1"/>
    <property type="molecule type" value="Genomic_DNA"/>
</dbReference>
<dbReference type="CDD" id="cd13603">
    <property type="entry name" value="PBP2_TRAP_Siap_TeaA_like"/>
    <property type="match status" value="1"/>
</dbReference>
<dbReference type="Pfam" id="PF03480">
    <property type="entry name" value="DctP"/>
    <property type="match status" value="1"/>
</dbReference>
<dbReference type="InterPro" id="IPR004682">
    <property type="entry name" value="TRAP_DctP"/>
</dbReference>
<evidence type="ECO:0008006" key="4">
    <source>
        <dbReference type="Google" id="ProtNLM"/>
    </source>
</evidence>
<dbReference type="PIRSF" id="PIRSF006470">
    <property type="entry name" value="DctB"/>
    <property type="match status" value="1"/>
</dbReference>
<dbReference type="Gene3D" id="3.40.190.170">
    <property type="entry name" value="Bacterial extracellular solute-binding protein, family 7"/>
    <property type="match status" value="1"/>
</dbReference>
<sequence length="348" mass="37806">MPLHAGRPGSSLATNERSLDMTFPRRRLLLASAAMLAAPPVARAQEARTLRIGSALDQQHPIIIGANRMAARLEELSGGRLKAAIFPSSQLGAQREMWQNVQAGVLDGVIDATASMVNFVSQFGVLDLPYLVPDQAAAFRLLDGPVAQEELVARGTRSGFRVVNFWEVTFRNIYTRRPVNAMGDLAGMKIRVIPNPSFIALFRALGAAPTPMAFGEVYTALQQGVIDGAENDNVTYLSVRHAEVARNLAITNHMMLVNAFVMSERQFGRLSAEQQGWVRQASLTGREAVTEERGKREARALADIAAAGVTITRPDLAPFVEAGRRTYAQSEERLGKELVAKFAAAVRG</sequence>
<keyword evidence="3" id="KW-1185">Reference proteome</keyword>
<dbReference type="NCBIfam" id="NF037995">
    <property type="entry name" value="TRAP_S1"/>
    <property type="match status" value="1"/>
</dbReference>
<reference evidence="3" key="1">
    <citation type="submission" date="2018-05" db="EMBL/GenBank/DDBJ databases">
        <authorList>
            <person name="Du Z."/>
            <person name="Wang X."/>
        </authorList>
    </citation>
    <scope>NUCLEOTIDE SEQUENCE [LARGE SCALE GENOMIC DNA]</scope>
    <source>
        <strain evidence="3">CQN31</strain>
    </source>
</reference>